<evidence type="ECO:0000313" key="1">
    <source>
        <dbReference type="EMBL" id="EHK24135.1"/>
    </source>
</evidence>
<proteinExistence type="predicted"/>
<organism evidence="1 2">
    <name type="scientific">Hypocrea virens (strain Gv29-8 / FGSC 10586)</name>
    <name type="common">Gliocladium virens</name>
    <name type="synonym">Trichoderma virens</name>
    <dbReference type="NCBI Taxonomy" id="413071"/>
    <lineage>
        <taxon>Eukaryota</taxon>
        <taxon>Fungi</taxon>
        <taxon>Dikarya</taxon>
        <taxon>Ascomycota</taxon>
        <taxon>Pezizomycotina</taxon>
        <taxon>Sordariomycetes</taxon>
        <taxon>Hypocreomycetidae</taxon>
        <taxon>Hypocreales</taxon>
        <taxon>Hypocreaceae</taxon>
        <taxon>Trichoderma</taxon>
    </lineage>
</organism>
<sequence>MDQANVSSPEPSDWQLRLASGLWQGAETRCQFAISTSRRLLGCAGHSSYGVTMWRHQRVSEDVSEAHRLVIFLSSSLIPVLLLSRFRFQPLGVAAATPSPTPRPASRAWSQWRLCSSPIQHDQACEHLRVLVSADTLPLLIRRAAHRVGG</sequence>
<comment type="caution">
    <text evidence="1">The sequence shown here is derived from an EMBL/GenBank/DDBJ whole genome shotgun (WGS) entry which is preliminary data.</text>
</comment>
<dbReference type="VEuPathDB" id="FungiDB:TRIVIDRAFT_67758"/>
<dbReference type="GeneID" id="25796994"/>
<dbReference type="Proteomes" id="UP000007115">
    <property type="component" value="Unassembled WGS sequence"/>
</dbReference>
<dbReference type="HOGENOM" id="CLU_1740773_0_0_1"/>
<name>G9MQR8_HYPVG</name>
<dbReference type="EMBL" id="ABDF02000005">
    <property type="protein sequence ID" value="EHK24135.1"/>
    <property type="molecule type" value="Genomic_DNA"/>
</dbReference>
<evidence type="ECO:0000313" key="2">
    <source>
        <dbReference type="Proteomes" id="UP000007115"/>
    </source>
</evidence>
<dbReference type="RefSeq" id="XP_013958332.1">
    <property type="nucleotide sequence ID" value="XM_014102857.1"/>
</dbReference>
<dbReference type="AlphaFoldDB" id="G9MQR8"/>
<keyword evidence="2" id="KW-1185">Reference proteome</keyword>
<gene>
    <name evidence="1" type="ORF">TRIVIDRAFT_67758</name>
</gene>
<protein>
    <submittedName>
        <fullName evidence="1">Uncharacterized protein</fullName>
    </submittedName>
</protein>
<dbReference type="InParanoid" id="G9MQR8"/>
<accession>G9MQR8</accession>
<reference evidence="1 2" key="1">
    <citation type="journal article" date="2011" name="Genome Biol.">
        <title>Comparative genome sequence analysis underscores mycoparasitism as the ancestral life style of Trichoderma.</title>
        <authorList>
            <person name="Kubicek C.P."/>
            <person name="Herrera-Estrella A."/>
            <person name="Seidl-Seiboth V."/>
            <person name="Martinez D.A."/>
            <person name="Druzhinina I.S."/>
            <person name="Thon M."/>
            <person name="Zeilinger S."/>
            <person name="Casas-Flores S."/>
            <person name="Horwitz B.A."/>
            <person name="Mukherjee P.K."/>
            <person name="Mukherjee M."/>
            <person name="Kredics L."/>
            <person name="Alcaraz L.D."/>
            <person name="Aerts A."/>
            <person name="Antal Z."/>
            <person name="Atanasova L."/>
            <person name="Cervantes-Badillo M.G."/>
            <person name="Challacombe J."/>
            <person name="Chertkov O."/>
            <person name="McCluskey K."/>
            <person name="Coulpier F."/>
            <person name="Deshpande N."/>
            <person name="von Doehren H."/>
            <person name="Ebbole D.J."/>
            <person name="Esquivel-Naranjo E.U."/>
            <person name="Fekete E."/>
            <person name="Flipphi M."/>
            <person name="Glaser F."/>
            <person name="Gomez-Rodriguez E.Y."/>
            <person name="Gruber S."/>
            <person name="Han C."/>
            <person name="Henrissat B."/>
            <person name="Hermosa R."/>
            <person name="Hernandez-Onate M."/>
            <person name="Karaffa L."/>
            <person name="Kosti I."/>
            <person name="Le Crom S."/>
            <person name="Lindquist E."/>
            <person name="Lucas S."/>
            <person name="Luebeck M."/>
            <person name="Luebeck P.S."/>
            <person name="Margeot A."/>
            <person name="Metz B."/>
            <person name="Misra M."/>
            <person name="Nevalainen H."/>
            <person name="Omann M."/>
            <person name="Packer N."/>
            <person name="Perrone G."/>
            <person name="Uresti-Rivera E.E."/>
            <person name="Salamov A."/>
            <person name="Schmoll M."/>
            <person name="Seiboth B."/>
            <person name="Shapiro H."/>
            <person name="Sukno S."/>
            <person name="Tamayo-Ramos J.A."/>
            <person name="Tisch D."/>
            <person name="Wiest A."/>
            <person name="Wilkinson H.H."/>
            <person name="Zhang M."/>
            <person name="Coutinho P.M."/>
            <person name="Kenerley C.M."/>
            <person name="Monte E."/>
            <person name="Baker S.E."/>
            <person name="Grigoriev I.V."/>
        </authorList>
    </citation>
    <scope>NUCLEOTIDE SEQUENCE [LARGE SCALE GENOMIC DNA]</scope>
    <source>
        <strain evidence="2">Gv29-8 / FGSC 10586</strain>
    </source>
</reference>